<sequence>MIVNALNSFMHELEAFCKRPKHGYSSCKQDIVNEFGGLDDINSFFNKPELITINGDTRLNKTRIANSGQNIGKSGGFRVLYIVNRATEEVTFLHIYAKKGSNGKANVTGTELKRLLKNYIDAKRQNSLSLISEEKDLLKVLK</sequence>
<dbReference type="Proteomes" id="UP001500552">
    <property type="component" value="Unassembled WGS sequence"/>
</dbReference>
<dbReference type="Pfam" id="PF06296">
    <property type="entry name" value="RelE"/>
    <property type="match status" value="1"/>
</dbReference>
<protein>
    <recommendedName>
        <fullName evidence="3">RelE toxin of RelE / RelB toxin-antitoxin system</fullName>
    </recommendedName>
</protein>
<gene>
    <name evidence="1" type="ORF">GCM10023188_25610</name>
</gene>
<proteinExistence type="predicted"/>
<dbReference type="InterPro" id="IPR009387">
    <property type="entry name" value="HigB-2"/>
</dbReference>
<dbReference type="EMBL" id="BAABHC010000014">
    <property type="protein sequence ID" value="GAA4434555.1"/>
    <property type="molecule type" value="Genomic_DNA"/>
</dbReference>
<organism evidence="1 2">
    <name type="scientific">Pontibacter saemangeumensis</name>
    <dbReference type="NCBI Taxonomy" id="1084525"/>
    <lineage>
        <taxon>Bacteria</taxon>
        <taxon>Pseudomonadati</taxon>
        <taxon>Bacteroidota</taxon>
        <taxon>Cytophagia</taxon>
        <taxon>Cytophagales</taxon>
        <taxon>Hymenobacteraceae</taxon>
        <taxon>Pontibacter</taxon>
    </lineage>
</organism>
<comment type="caution">
    <text evidence="1">The sequence shown here is derived from an EMBL/GenBank/DDBJ whole genome shotgun (WGS) entry which is preliminary data.</text>
</comment>
<evidence type="ECO:0000313" key="2">
    <source>
        <dbReference type="Proteomes" id="UP001500552"/>
    </source>
</evidence>
<evidence type="ECO:0008006" key="3">
    <source>
        <dbReference type="Google" id="ProtNLM"/>
    </source>
</evidence>
<name>A0ABP8LST6_9BACT</name>
<keyword evidence="2" id="KW-1185">Reference proteome</keyword>
<evidence type="ECO:0000313" key="1">
    <source>
        <dbReference type="EMBL" id="GAA4434555.1"/>
    </source>
</evidence>
<accession>A0ABP8LST6</accession>
<reference evidence="2" key="1">
    <citation type="journal article" date="2019" name="Int. J. Syst. Evol. Microbiol.">
        <title>The Global Catalogue of Microorganisms (GCM) 10K type strain sequencing project: providing services to taxonomists for standard genome sequencing and annotation.</title>
        <authorList>
            <consortium name="The Broad Institute Genomics Platform"/>
            <consortium name="The Broad Institute Genome Sequencing Center for Infectious Disease"/>
            <person name="Wu L."/>
            <person name="Ma J."/>
        </authorList>
    </citation>
    <scope>NUCLEOTIDE SEQUENCE [LARGE SCALE GENOMIC DNA]</scope>
    <source>
        <strain evidence="2">JCM 17926</strain>
    </source>
</reference>